<reference evidence="2" key="1">
    <citation type="submission" date="2022-11" db="UniProtKB">
        <authorList>
            <consortium name="WormBaseParasite"/>
        </authorList>
    </citation>
    <scope>IDENTIFICATION</scope>
</reference>
<dbReference type="WBParaSite" id="PDA_v2.g16878.t1">
    <property type="protein sequence ID" value="PDA_v2.g16878.t1"/>
    <property type="gene ID" value="PDA_v2.g16878"/>
</dbReference>
<protein>
    <submittedName>
        <fullName evidence="2">Uncharacterized protein</fullName>
    </submittedName>
</protein>
<evidence type="ECO:0000313" key="2">
    <source>
        <dbReference type="WBParaSite" id="PDA_v2.g16878.t1"/>
    </source>
</evidence>
<evidence type="ECO:0000313" key="1">
    <source>
        <dbReference type="Proteomes" id="UP000887578"/>
    </source>
</evidence>
<name>A0A914PPY0_9BILA</name>
<dbReference type="AlphaFoldDB" id="A0A914PPY0"/>
<keyword evidence="1" id="KW-1185">Reference proteome</keyword>
<accession>A0A914PPY0</accession>
<organism evidence="1 2">
    <name type="scientific">Panagrolaimus davidi</name>
    <dbReference type="NCBI Taxonomy" id="227884"/>
    <lineage>
        <taxon>Eukaryota</taxon>
        <taxon>Metazoa</taxon>
        <taxon>Ecdysozoa</taxon>
        <taxon>Nematoda</taxon>
        <taxon>Chromadorea</taxon>
        <taxon>Rhabditida</taxon>
        <taxon>Tylenchina</taxon>
        <taxon>Panagrolaimomorpha</taxon>
        <taxon>Panagrolaimoidea</taxon>
        <taxon>Panagrolaimidae</taxon>
        <taxon>Panagrolaimus</taxon>
    </lineage>
</organism>
<proteinExistence type="predicted"/>
<sequence length="155" mass="17751">MIKVLMNFFKAGMVCIYGTDLYLNFDNEKPTFGENAFKSYGTKSNGLVYDITEIMSSSPEKLKTFSEHFKITKDAENPVLIEIVDHEGNEKFATPAFFMALMFKEHLKAIKNEIGKRPKEIGIVFFDKYDVGGYDRIQTQITEACNTLKIECQFV</sequence>
<dbReference type="Proteomes" id="UP000887578">
    <property type="component" value="Unplaced"/>
</dbReference>